<keyword evidence="1" id="KW-1133">Transmembrane helix</keyword>
<feature type="non-terminal residue" evidence="2">
    <location>
        <position position="125"/>
    </location>
</feature>
<reference evidence="2" key="1">
    <citation type="submission" date="2016-01" db="EMBL/GenBank/DDBJ databases">
        <title>Reference transcriptome for the parasite Schistocephalus solidus: insights into the molecular evolution of parasitism.</title>
        <authorList>
            <person name="Hebert F.O."/>
            <person name="Grambauer S."/>
            <person name="Barber I."/>
            <person name="Landry C.R."/>
            <person name="Aubin-Horth N."/>
        </authorList>
    </citation>
    <scope>NUCLEOTIDE SEQUENCE</scope>
</reference>
<protein>
    <submittedName>
        <fullName evidence="2">Uncharacterized protein</fullName>
    </submittedName>
</protein>
<keyword evidence="1" id="KW-0472">Membrane</keyword>
<dbReference type="AlphaFoldDB" id="A0A0X3NRF4"/>
<organism evidence="2">
    <name type="scientific">Schistocephalus solidus</name>
    <name type="common">Tapeworm</name>
    <dbReference type="NCBI Taxonomy" id="70667"/>
    <lineage>
        <taxon>Eukaryota</taxon>
        <taxon>Metazoa</taxon>
        <taxon>Spiralia</taxon>
        <taxon>Lophotrochozoa</taxon>
        <taxon>Platyhelminthes</taxon>
        <taxon>Cestoda</taxon>
        <taxon>Eucestoda</taxon>
        <taxon>Diphyllobothriidea</taxon>
        <taxon>Diphyllobothriidae</taxon>
        <taxon>Schistocephalus</taxon>
    </lineage>
</organism>
<keyword evidence="1" id="KW-0812">Transmembrane</keyword>
<name>A0A0X3NRF4_SCHSO</name>
<feature type="transmembrane region" description="Helical" evidence="1">
    <location>
        <begin position="46"/>
        <end position="73"/>
    </location>
</feature>
<dbReference type="EMBL" id="GEEE01023128">
    <property type="protein sequence ID" value="JAP40097.1"/>
    <property type="molecule type" value="Transcribed_RNA"/>
</dbReference>
<feature type="transmembrane region" description="Helical" evidence="1">
    <location>
        <begin position="7"/>
        <end position="26"/>
    </location>
</feature>
<evidence type="ECO:0000256" key="1">
    <source>
        <dbReference type="SAM" id="Phobius"/>
    </source>
</evidence>
<accession>A0A0X3NRF4</accession>
<proteinExistence type="predicted"/>
<evidence type="ECO:0000313" key="2">
    <source>
        <dbReference type="EMBL" id="JAP40097.1"/>
    </source>
</evidence>
<sequence>MQHDAYAFLFNCQFLHAFLVLLFFSYKNYPYFLCHLPFTSEHHIFWLKNHCIMVTAYALTAFLADIVSCFYFYAVRFRPGRWSPVRAPYDKWVELDCSKQTILSVSLRPICSRFLNKQLQSDLIG</sequence>
<gene>
    <name evidence="2" type="ORF">TR144082</name>
</gene>